<dbReference type="GO" id="GO:0004798">
    <property type="term" value="F:dTMP kinase activity"/>
    <property type="evidence" value="ECO:0007669"/>
    <property type="project" value="UniProtKB-EC"/>
</dbReference>
<evidence type="ECO:0000259" key="4">
    <source>
        <dbReference type="Pfam" id="PF03976"/>
    </source>
</evidence>
<sequence length="419" mass="50038">MSYFQNKLNKFNGTVSSFLKGIRIPFKKLFSTLKRKWERSSKFSEQKFYLLRDLEIIKYEIVNNNIGDTRTQIGKSNYKSRLIKLDKGKYKLNLGAFITEFNIYTHNRFITKKMLKDLKVYDLLNKLGKTRNDDGFEDVVDKMFESFYSKMDKRLMRHIIKQETKTFIDSVEYDEESSMSKSEYKKKKIELQIELVKLQEWAIANKKKVAIVFEGRDAAGKGSSIKRFIEYINPKFYRVVALGIPTKDESENWFPRYEEHLPNEGEIVFFDRSWYNRAVVEPTMGYCSDDQYQKFMDNVVEWENKMIEDDIILIKFWFSIKQEKQLERFELRKHSPLKHWKFSPNDAKTISKWDVMTKYKDQMFERTSTENSPWVVVKSNDKRVSRLNSIKYVLNKIQYTGKDEQKDLTPSSDVVTEII</sequence>
<keyword evidence="2 5" id="KW-0808">Transferase</keyword>
<dbReference type="InterPro" id="IPR022486">
    <property type="entry name" value="PPK2_PA0141"/>
</dbReference>
<dbReference type="EC" id="2.7.4.9" evidence="5"/>
<evidence type="ECO:0000256" key="3">
    <source>
        <dbReference type="ARBA" id="ARBA00022777"/>
    </source>
</evidence>
<organism evidence="5">
    <name type="scientific">uncultured marine phage</name>
    <dbReference type="NCBI Taxonomy" id="707152"/>
    <lineage>
        <taxon>Viruses</taxon>
        <taxon>environmental samples</taxon>
    </lineage>
</organism>
<dbReference type="GO" id="GO:0008976">
    <property type="term" value="F:polyphosphate kinase activity"/>
    <property type="evidence" value="ECO:0007669"/>
    <property type="project" value="InterPro"/>
</dbReference>
<protein>
    <submittedName>
        <fullName evidence="5">Thymidylate kinase</fullName>
        <ecNumber evidence="5">2.7.4.9</ecNumber>
    </submittedName>
</protein>
<feature type="domain" description="Polyphosphate kinase-2-related" evidence="4">
    <location>
        <begin position="179"/>
        <end position="403"/>
    </location>
</feature>
<name>A0A8D9CF65_9VIRU</name>
<dbReference type="InterPro" id="IPR027417">
    <property type="entry name" value="P-loop_NTPase"/>
</dbReference>
<comment type="similarity">
    <text evidence="1">Belongs to the polyphosphate kinase 2 (PPK2) family. Class I subfamily.</text>
</comment>
<gene>
    <name evidence="5" type="primary">tmk</name>
    <name evidence="5" type="ORF">SLAVMIC_00442</name>
</gene>
<dbReference type="Pfam" id="PF03976">
    <property type="entry name" value="PPK2"/>
    <property type="match status" value="1"/>
</dbReference>
<keyword evidence="3 5" id="KW-0418">Kinase</keyword>
<dbReference type="GO" id="GO:0006793">
    <property type="term" value="P:phosphorus metabolic process"/>
    <property type="evidence" value="ECO:0007669"/>
    <property type="project" value="InterPro"/>
</dbReference>
<proteinExistence type="inferred from homology"/>
<dbReference type="Gene3D" id="3.40.50.300">
    <property type="entry name" value="P-loop containing nucleotide triphosphate hydrolases"/>
    <property type="match status" value="1"/>
</dbReference>
<dbReference type="PANTHER" id="PTHR34383">
    <property type="entry name" value="POLYPHOSPHATE:AMP PHOSPHOTRANSFERASE-RELATED"/>
    <property type="match status" value="1"/>
</dbReference>
<evidence type="ECO:0000256" key="1">
    <source>
        <dbReference type="ARBA" id="ARBA00009924"/>
    </source>
</evidence>
<dbReference type="InterPro" id="IPR022488">
    <property type="entry name" value="PPK2-related"/>
</dbReference>
<dbReference type="SUPFAM" id="SSF52540">
    <property type="entry name" value="P-loop containing nucleoside triphosphate hydrolases"/>
    <property type="match status" value="1"/>
</dbReference>
<dbReference type="NCBIfam" id="TIGR03707">
    <property type="entry name" value="PPK2_P_aer"/>
    <property type="match status" value="1"/>
</dbReference>
<reference evidence="5" key="1">
    <citation type="submission" date="2021-06" db="EMBL/GenBank/DDBJ databases">
        <authorList>
            <person name="Gannon L."/>
            <person name="Redgwell R T."/>
            <person name="Michniewski S."/>
            <person name="Harrison D C."/>
            <person name="Millard A."/>
        </authorList>
    </citation>
    <scope>NUCLEOTIDE SEQUENCE</scope>
</reference>
<evidence type="ECO:0000256" key="2">
    <source>
        <dbReference type="ARBA" id="ARBA00022679"/>
    </source>
</evidence>
<dbReference type="PANTHER" id="PTHR34383:SF1">
    <property type="entry name" value="ADP-POLYPHOSPHATE PHOSPHOTRANSFERASE"/>
    <property type="match status" value="1"/>
</dbReference>
<evidence type="ECO:0000313" key="5">
    <source>
        <dbReference type="EMBL" id="CAG7580491.1"/>
    </source>
</evidence>
<accession>A0A8D9CF65</accession>
<dbReference type="EMBL" id="OU342829">
    <property type="protein sequence ID" value="CAG7580491.1"/>
    <property type="molecule type" value="Genomic_DNA"/>
</dbReference>